<organism evidence="1 2">
    <name type="scientific">Cetraspora pellucida</name>
    <dbReference type="NCBI Taxonomy" id="1433469"/>
    <lineage>
        <taxon>Eukaryota</taxon>
        <taxon>Fungi</taxon>
        <taxon>Fungi incertae sedis</taxon>
        <taxon>Mucoromycota</taxon>
        <taxon>Glomeromycotina</taxon>
        <taxon>Glomeromycetes</taxon>
        <taxon>Diversisporales</taxon>
        <taxon>Gigasporaceae</taxon>
        <taxon>Cetraspora</taxon>
    </lineage>
</organism>
<dbReference type="Proteomes" id="UP000789366">
    <property type="component" value="Unassembled WGS sequence"/>
</dbReference>
<dbReference type="EMBL" id="CAJVPW010008521">
    <property type="protein sequence ID" value="CAG8594524.1"/>
    <property type="molecule type" value="Genomic_DNA"/>
</dbReference>
<accession>A0ACA9MJW7</accession>
<feature type="non-terminal residue" evidence="1">
    <location>
        <position position="66"/>
    </location>
</feature>
<reference evidence="1" key="1">
    <citation type="submission" date="2021-06" db="EMBL/GenBank/DDBJ databases">
        <authorList>
            <person name="Kallberg Y."/>
            <person name="Tangrot J."/>
            <person name="Rosling A."/>
        </authorList>
    </citation>
    <scope>NUCLEOTIDE SEQUENCE</scope>
    <source>
        <strain evidence="1">28 12/20/2015</strain>
    </source>
</reference>
<proteinExistence type="predicted"/>
<evidence type="ECO:0000313" key="2">
    <source>
        <dbReference type="Proteomes" id="UP000789366"/>
    </source>
</evidence>
<keyword evidence="2" id="KW-1185">Reference proteome</keyword>
<protein>
    <submittedName>
        <fullName evidence="1">17090_t:CDS:1</fullName>
    </submittedName>
</protein>
<evidence type="ECO:0000313" key="1">
    <source>
        <dbReference type="EMBL" id="CAG8594524.1"/>
    </source>
</evidence>
<comment type="caution">
    <text evidence="1">The sequence shown here is derived from an EMBL/GenBank/DDBJ whole genome shotgun (WGS) entry which is preliminary data.</text>
</comment>
<name>A0ACA9MJW7_9GLOM</name>
<sequence length="66" mass="7914">MSLQPFSVTEEELFIEMLKKFNLRYKIPSQYYISSYVVKLFQNQQKDLNEDLQKISSMVILTTDMQ</sequence>
<gene>
    <name evidence="1" type="ORF">SPELUC_LOCUS6879</name>
</gene>